<dbReference type="KEGG" id="bmy:BM_BM11038"/>
<dbReference type="SUPFAM" id="SSF48403">
    <property type="entry name" value="Ankyrin repeat"/>
    <property type="match status" value="1"/>
</dbReference>
<dbReference type="WBParaSite" id="Bm11038a.1">
    <property type="protein sequence ID" value="Bm11038a.1"/>
    <property type="gene ID" value="WBGene00231299"/>
</dbReference>
<dbReference type="SMART" id="SM00298">
    <property type="entry name" value="CHROMO"/>
    <property type="match status" value="1"/>
</dbReference>
<accession>A0A4E9FR10</accession>
<dbReference type="GeneID" id="6100812"/>
<reference evidence="7" key="1">
    <citation type="journal article" date="2007" name="Science">
        <title>Draft genome of the filarial nematode parasite Brugia malayi.</title>
        <authorList>
            <person name="Ghedin E."/>
            <person name="Wang S."/>
            <person name="Spiro D."/>
            <person name="Caler E."/>
            <person name="Zhao Q."/>
            <person name="Crabtree J."/>
            <person name="Allen J.E."/>
            <person name="Delcher A.L."/>
            <person name="Guiliano D.B."/>
            <person name="Miranda-Saavedra D."/>
            <person name="Angiuoli S.V."/>
            <person name="Creasy T."/>
            <person name="Amedeo P."/>
            <person name="Haas B."/>
            <person name="El-Sayed N.M."/>
            <person name="Wortman J.R."/>
            <person name="Feldblyum T."/>
            <person name="Tallon L."/>
            <person name="Schatz M."/>
            <person name="Shumway M."/>
            <person name="Koo H."/>
            <person name="Salzberg S.L."/>
            <person name="Schobel S."/>
            <person name="Pertea M."/>
            <person name="Pop M."/>
            <person name="White O."/>
            <person name="Barton G.J."/>
            <person name="Carlow C.K."/>
            <person name="Crawford M.J."/>
            <person name="Daub J."/>
            <person name="Dimmic M.W."/>
            <person name="Estes C.F."/>
            <person name="Foster J.M."/>
            <person name="Ganatra M."/>
            <person name="Gregory W.F."/>
            <person name="Johnson N.M."/>
            <person name="Jin J."/>
            <person name="Komuniecki R."/>
            <person name="Korf I."/>
            <person name="Kumar S."/>
            <person name="Laney S."/>
            <person name="Li B.W."/>
            <person name="Li W."/>
            <person name="Lindblom T.H."/>
            <person name="Lustigman S."/>
            <person name="Ma D."/>
            <person name="Maina C.V."/>
            <person name="Martin D.M."/>
            <person name="McCarter J.P."/>
            <person name="McReynolds L."/>
            <person name="Mitreva M."/>
            <person name="Nutman T.B."/>
            <person name="Parkinson J."/>
            <person name="Peregrin-Alvarez J.M."/>
            <person name="Poole C."/>
            <person name="Ren Q."/>
            <person name="Saunders L."/>
            <person name="Sluder A.E."/>
            <person name="Smith K."/>
            <person name="Stanke M."/>
            <person name="Unnasch T.R."/>
            <person name="Ware J."/>
            <person name="Wei A.D."/>
            <person name="Weil G."/>
            <person name="Williams D.J."/>
            <person name="Zhang Y."/>
            <person name="Williams S.A."/>
            <person name="Fraser-Liggett C."/>
            <person name="Slatko B."/>
            <person name="Blaxter M.L."/>
            <person name="Scott A.L."/>
        </authorList>
    </citation>
    <scope>NUCLEOTIDE SEQUENCE</scope>
    <source>
        <strain evidence="7">FR3</strain>
    </source>
</reference>
<dbReference type="Proteomes" id="UP000006672">
    <property type="component" value="Unassembled WGS sequence"/>
</dbReference>
<gene>
    <name evidence="6" type="primary">Bm11038</name>
    <name evidence="6" type="ORF">BM_BM11038</name>
</gene>
<feature type="compositionally biased region" description="Polar residues" evidence="4">
    <location>
        <begin position="315"/>
        <end position="324"/>
    </location>
</feature>
<dbReference type="InterPro" id="IPR023779">
    <property type="entry name" value="Chromodomain_CS"/>
</dbReference>
<dbReference type="InterPro" id="IPR023780">
    <property type="entry name" value="Chromo_domain"/>
</dbReference>
<keyword evidence="3" id="KW-0040">ANK repeat</keyword>
<feature type="domain" description="Chromo" evidence="5">
    <location>
        <begin position="49"/>
        <end position="110"/>
    </location>
</feature>
<dbReference type="Pfam" id="PF00385">
    <property type="entry name" value="Chromo"/>
    <property type="match status" value="1"/>
</dbReference>
<evidence type="ECO:0000256" key="1">
    <source>
        <dbReference type="ARBA" id="ARBA00004123"/>
    </source>
</evidence>
<dbReference type="SUPFAM" id="SSF54160">
    <property type="entry name" value="Chromo domain-like"/>
    <property type="match status" value="1"/>
</dbReference>
<keyword evidence="7" id="KW-1185">Reference proteome</keyword>
<feature type="compositionally biased region" description="Polar residues" evidence="4">
    <location>
        <begin position="470"/>
        <end position="484"/>
    </location>
</feature>
<dbReference type="GO" id="GO:0005634">
    <property type="term" value="C:nucleus"/>
    <property type="evidence" value="ECO:0007669"/>
    <property type="project" value="UniProtKB-SubCell"/>
</dbReference>
<dbReference type="InterPro" id="IPR016197">
    <property type="entry name" value="Chromo-like_dom_sf"/>
</dbReference>
<feature type="repeat" description="ANK" evidence="3">
    <location>
        <begin position="649"/>
        <end position="687"/>
    </location>
</feature>
<feature type="compositionally biased region" description="Basic residues" evidence="4">
    <location>
        <begin position="329"/>
        <end position="347"/>
    </location>
</feature>
<reference evidence="6" key="2">
    <citation type="submission" date="2019-04" db="EMBL/GenBank/DDBJ databases">
        <authorList>
            <person name="Howe K."/>
            <person name="Paulini M."/>
            <person name="Williams G."/>
        </authorList>
    </citation>
    <scope>NUCLEOTIDE SEQUENCE [LARGE SCALE GENOMIC DNA]</scope>
    <source>
        <strain evidence="6">FR3</strain>
    </source>
</reference>
<feature type="compositionally biased region" description="Basic residues" evidence="4">
    <location>
        <begin position="219"/>
        <end position="228"/>
    </location>
</feature>
<dbReference type="PROSITE" id="PS50088">
    <property type="entry name" value="ANK_REPEAT"/>
    <property type="match status" value="1"/>
</dbReference>
<evidence type="ECO:0000256" key="4">
    <source>
        <dbReference type="SAM" id="MobiDB-lite"/>
    </source>
</evidence>
<dbReference type="Pfam" id="PF00023">
    <property type="entry name" value="Ank"/>
    <property type="match status" value="1"/>
</dbReference>
<feature type="region of interest" description="Disordered" evidence="4">
    <location>
        <begin position="307"/>
        <end position="495"/>
    </location>
</feature>
<dbReference type="CDD" id="cd00024">
    <property type="entry name" value="CD_CSD"/>
    <property type="match status" value="1"/>
</dbReference>
<evidence type="ECO:0000256" key="3">
    <source>
        <dbReference type="PROSITE-ProRule" id="PRU00023"/>
    </source>
</evidence>
<protein>
    <submittedName>
        <fullName evidence="8">Bm11038, isoform b</fullName>
    </submittedName>
</protein>
<dbReference type="EMBL" id="CAAKNF010000195">
    <property type="protein sequence ID" value="VIO99320.1"/>
    <property type="molecule type" value="Genomic_DNA"/>
</dbReference>
<name>A0A4E9FR10_BRUMA</name>
<proteinExistence type="predicted"/>
<organism evidence="6">
    <name type="scientific">Brugia malayi</name>
    <name type="common">Filarial nematode worm</name>
    <dbReference type="NCBI Taxonomy" id="6279"/>
    <lineage>
        <taxon>Eukaryota</taxon>
        <taxon>Metazoa</taxon>
        <taxon>Ecdysozoa</taxon>
        <taxon>Nematoda</taxon>
        <taxon>Chromadorea</taxon>
        <taxon>Rhabditida</taxon>
        <taxon>Spirurina</taxon>
        <taxon>Spiruromorpha</taxon>
        <taxon>Filarioidea</taxon>
        <taxon>Onchocercidae</taxon>
        <taxon>Brugia</taxon>
    </lineage>
</organism>
<dbReference type="OrthoDB" id="433924at2759"/>
<evidence type="ECO:0000313" key="6">
    <source>
        <dbReference type="EMBL" id="VIO99320.1"/>
    </source>
</evidence>
<dbReference type="InterPro" id="IPR002110">
    <property type="entry name" value="Ankyrin_rpt"/>
</dbReference>
<dbReference type="CTD" id="6100812"/>
<feature type="compositionally biased region" description="Acidic residues" evidence="4">
    <location>
        <begin position="486"/>
        <end position="495"/>
    </location>
</feature>
<reference evidence="8" key="3">
    <citation type="submission" date="2022-04" db="UniProtKB">
        <authorList>
            <consortium name="WormBaseParasite"/>
        </authorList>
    </citation>
    <scope>IDENTIFICATION</scope>
</reference>
<keyword evidence="2" id="KW-0539">Nucleus</keyword>
<dbReference type="AlphaFoldDB" id="A0A4E9FR10"/>
<dbReference type="PROSITE" id="PS50013">
    <property type="entry name" value="CHROMO_2"/>
    <property type="match status" value="1"/>
</dbReference>
<feature type="region of interest" description="Disordered" evidence="4">
    <location>
        <begin position="106"/>
        <end position="132"/>
    </location>
</feature>
<dbReference type="Gene3D" id="2.40.50.40">
    <property type="match status" value="1"/>
</dbReference>
<evidence type="ECO:0000259" key="5">
    <source>
        <dbReference type="PROSITE" id="PS50013"/>
    </source>
</evidence>
<dbReference type="PROSITE" id="PS50297">
    <property type="entry name" value="ANK_REP_REGION"/>
    <property type="match status" value="1"/>
</dbReference>
<dbReference type="InterPro" id="IPR000953">
    <property type="entry name" value="Chromo/chromo_shadow_dom"/>
</dbReference>
<feature type="region of interest" description="Disordered" evidence="4">
    <location>
        <begin position="197"/>
        <end position="244"/>
    </location>
</feature>
<dbReference type="Gene3D" id="1.25.40.20">
    <property type="entry name" value="Ankyrin repeat-containing domain"/>
    <property type="match status" value="1"/>
</dbReference>
<dbReference type="RefSeq" id="XP_042938358.1">
    <property type="nucleotide sequence ID" value="XM_043082424.1"/>
</dbReference>
<evidence type="ECO:0000256" key="2">
    <source>
        <dbReference type="ARBA" id="ARBA00023242"/>
    </source>
</evidence>
<dbReference type="InterPro" id="IPR036770">
    <property type="entry name" value="Ankyrin_rpt-contain_sf"/>
</dbReference>
<evidence type="ECO:0000313" key="8">
    <source>
        <dbReference type="WBParaSite" id="Bm11038a.1"/>
    </source>
</evidence>
<comment type="subcellular location">
    <subcellularLocation>
        <location evidence="1">Nucleus</location>
    </subcellularLocation>
</comment>
<dbReference type="PROSITE" id="PS00598">
    <property type="entry name" value="CHROMO_1"/>
    <property type="match status" value="1"/>
</dbReference>
<feature type="compositionally biased region" description="Basic and acidic residues" evidence="4">
    <location>
        <begin position="208"/>
        <end position="217"/>
    </location>
</feature>
<feature type="compositionally biased region" description="Low complexity" evidence="4">
    <location>
        <begin position="116"/>
        <end position="125"/>
    </location>
</feature>
<feature type="compositionally biased region" description="Basic and acidic residues" evidence="4">
    <location>
        <begin position="388"/>
        <end position="400"/>
    </location>
</feature>
<evidence type="ECO:0000313" key="7">
    <source>
        <dbReference type="Proteomes" id="UP000006672"/>
    </source>
</evidence>
<accession>A0A8L7SME4</accession>
<sequence length="871" mass="99057">MTRTWEYTDRTENNGKIVMANVSGVGTLNADETELVQLDTKSRTVGETYAVEKIVGIKTSETGEKLYKVRWKGFSESEDTWEPYENLTDGCDRLIIEYEVSQKSKNNENREHLLPSTSRSNNSSEDSIERNNRHTLSTRWEYETVEVLTPDEWNRFGDVENRELGGLYIPDRIPTETEKLLCNLAPDVGRVTRNKLKTVMKTENSPVDETRSSDGAKKQTARSRRRDGKKSVASTDIKKSVDDGRRSVIKDESKVLANMSKAEEEREESLLLTFSERAATAKVEVPDELLLSECADNGLQIVAADTSTEDEGSAVNKNSSSFRNIGSRRSGRGRGGSRGRGRRRKVSPLRSNEDVAISPASSEVRPTSAEFSDEVPNLVVDDMEPISDEERSNSIRESTARSHRGSSRGRGLSRGNKGKRATTSCGTTVVDTSETSSNSIRLNKGRKRRASANTDDLVEERVSTTEETSAQDIPQNTCNTTQVLPTDDESDEPEPDVSMLEMLSFEIPELPLPLTNADISAIEIATIRRHQQNREKPLQTFEQFRSAVLTNQLSAVRWTGRCVPERRGFDFNQKYRGKTVAIELCERPCGPAHETDDMLRQIVRDGARLDIPDDTRGRIPLHFAISCEFWCRVKTLLHLRSPVNTEDKDKKTPLHLAILTPRAPNFEVTKTIYLLLEYGADVNEVIRKMTPLRNRYLSNLIDHQQRLSEAFDEARMKTLVDITVKRILLPVSVRAMWEFESTDWTTEIGFNHETFLFPNDRYAYMILLAVFDYRSARYWRVRMWGESPFDDVQMNNDAVEPLTNNPKGFIYVTSLINGWNKLKIRFHPYVKKKKWLMMAQVLLVQLHKPASYVPRPALEVAPESGTDWRHE</sequence>
<feature type="compositionally biased region" description="Polar residues" evidence="4">
    <location>
        <begin position="421"/>
        <end position="441"/>
    </location>
</feature>